<gene>
    <name evidence="2" type="ORF">GN244_ATG17085</name>
</gene>
<dbReference type="EMBL" id="WSZM01000604">
    <property type="protein sequence ID" value="KAF4030994.1"/>
    <property type="molecule type" value="Genomic_DNA"/>
</dbReference>
<keyword evidence="3" id="KW-1185">Reference proteome</keyword>
<accession>A0A833VVX1</accession>
<feature type="compositionally biased region" description="Polar residues" evidence="1">
    <location>
        <begin position="86"/>
        <end position="95"/>
    </location>
</feature>
<name>A0A833VVX1_PHYIN</name>
<comment type="caution">
    <text evidence="2">The sequence shown here is derived from an EMBL/GenBank/DDBJ whole genome shotgun (WGS) entry which is preliminary data.</text>
</comment>
<evidence type="ECO:0000313" key="2">
    <source>
        <dbReference type="EMBL" id="KAF4030994.1"/>
    </source>
</evidence>
<reference evidence="2" key="1">
    <citation type="submission" date="2020-04" db="EMBL/GenBank/DDBJ databases">
        <title>Hybrid Assembly of Korean Phytophthora infestans isolates.</title>
        <authorList>
            <person name="Prokchorchik M."/>
            <person name="Lee Y."/>
            <person name="Seo J."/>
            <person name="Cho J.-H."/>
            <person name="Park Y.-E."/>
            <person name="Jang D.-C."/>
            <person name="Im J.-S."/>
            <person name="Choi J.-G."/>
            <person name="Park H.-J."/>
            <person name="Lee G.-B."/>
            <person name="Lee Y.-G."/>
            <person name="Hong S.-Y."/>
            <person name="Cho K."/>
            <person name="Sohn K.H."/>
        </authorList>
    </citation>
    <scope>NUCLEOTIDE SEQUENCE</scope>
    <source>
        <strain evidence="2">KR_1_A1</strain>
    </source>
</reference>
<evidence type="ECO:0000313" key="3">
    <source>
        <dbReference type="Proteomes" id="UP000602510"/>
    </source>
</evidence>
<dbReference type="AlphaFoldDB" id="A0A833VVX1"/>
<evidence type="ECO:0000256" key="1">
    <source>
        <dbReference type="SAM" id="MobiDB-lite"/>
    </source>
</evidence>
<feature type="region of interest" description="Disordered" evidence="1">
    <location>
        <begin position="71"/>
        <end position="95"/>
    </location>
</feature>
<proteinExistence type="predicted"/>
<dbReference type="Proteomes" id="UP000602510">
    <property type="component" value="Unassembled WGS sequence"/>
</dbReference>
<sequence length="95" mass="11047">MQCEHSNLMRYLLEQDEEKMTTLEELIAFIDCSNESAETVENGTFTCVAETKEQRSIQDAERSNPVAGTIMQKKPPQRRRKRVGWSLSTNLQRRK</sequence>
<protein>
    <submittedName>
        <fullName evidence="2">Uncharacterized protein</fullName>
    </submittedName>
</protein>
<organism evidence="2 3">
    <name type="scientific">Phytophthora infestans</name>
    <name type="common">Potato late blight agent</name>
    <name type="synonym">Botrytis infestans</name>
    <dbReference type="NCBI Taxonomy" id="4787"/>
    <lineage>
        <taxon>Eukaryota</taxon>
        <taxon>Sar</taxon>
        <taxon>Stramenopiles</taxon>
        <taxon>Oomycota</taxon>
        <taxon>Peronosporomycetes</taxon>
        <taxon>Peronosporales</taxon>
        <taxon>Peronosporaceae</taxon>
        <taxon>Phytophthora</taxon>
    </lineage>
</organism>